<dbReference type="Proteomes" id="UP000184604">
    <property type="component" value="Chromosome"/>
</dbReference>
<dbReference type="PROSITE" id="PS00137">
    <property type="entry name" value="SUBTILASE_HIS"/>
    <property type="match status" value="1"/>
</dbReference>
<evidence type="ECO:0000256" key="2">
    <source>
        <dbReference type="ARBA" id="ARBA00022670"/>
    </source>
</evidence>
<dbReference type="PROSITE" id="PS51892">
    <property type="entry name" value="SUBTILASE"/>
    <property type="match status" value="1"/>
</dbReference>
<dbReference type="Pfam" id="PF00082">
    <property type="entry name" value="Peptidase_S8"/>
    <property type="match status" value="1"/>
</dbReference>
<evidence type="ECO:0000256" key="1">
    <source>
        <dbReference type="ARBA" id="ARBA00011073"/>
    </source>
</evidence>
<evidence type="ECO:0000313" key="8">
    <source>
        <dbReference type="Proteomes" id="UP000184604"/>
    </source>
</evidence>
<evidence type="ECO:0000256" key="4">
    <source>
        <dbReference type="ARBA" id="ARBA00022825"/>
    </source>
</evidence>
<dbReference type="PRINTS" id="PR00723">
    <property type="entry name" value="SUBTILISIN"/>
</dbReference>
<evidence type="ECO:0000313" key="7">
    <source>
        <dbReference type="EMBL" id="APM37467.1"/>
    </source>
</evidence>
<feature type="active site" description="Charge relay system" evidence="5">
    <location>
        <position position="153"/>
    </location>
</feature>
<dbReference type="PANTHER" id="PTHR43806:SF11">
    <property type="entry name" value="CEREVISIN-RELATED"/>
    <property type="match status" value="1"/>
</dbReference>
<dbReference type="OrthoDB" id="9798386at2"/>
<dbReference type="RefSeq" id="WP_073537180.1">
    <property type="nucleotide sequence ID" value="NZ_CP018335.1"/>
</dbReference>
<name>A0A1L5F3A5_CLOKL</name>
<proteinExistence type="inferred from homology"/>
<dbReference type="GO" id="GO:0004252">
    <property type="term" value="F:serine-type endopeptidase activity"/>
    <property type="evidence" value="ECO:0007669"/>
    <property type="project" value="UniProtKB-UniRule"/>
</dbReference>
<dbReference type="GO" id="GO:0006508">
    <property type="term" value="P:proteolysis"/>
    <property type="evidence" value="ECO:0007669"/>
    <property type="project" value="UniProtKB-KW"/>
</dbReference>
<dbReference type="PANTHER" id="PTHR43806">
    <property type="entry name" value="PEPTIDASE S8"/>
    <property type="match status" value="1"/>
</dbReference>
<dbReference type="InterPro" id="IPR022398">
    <property type="entry name" value="Peptidase_S8_His-AS"/>
</dbReference>
<dbReference type="InterPro" id="IPR036852">
    <property type="entry name" value="Peptidase_S8/S53_dom_sf"/>
</dbReference>
<keyword evidence="2 5" id="KW-0645">Protease</keyword>
<evidence type="ECO:0000256" key="3">
    <source>
        <dbReference type="ARBA" id="ARBA00022801"/>
    </source>
</evidence>
<protein>
    <submittedName>
        <fullName evidence="7">Peptidase</fullName>
    </submittedName>
</protein>
<organism evidence="7 8">
    <name type="scientific">Clostridium kluyveri</name>
    <dbReference type="NCBI Taxonomy" id="1534"/>
    <lineage>
        <taxon>Bacteria</taxon>
        <taxon>Bacillati</taxon>
        <taxon>Bacillota</taxon>
        <taxon>Clostridia</taxon>
        <taxon>Eubacteriales</taxon>
        <taxon>Clostridiaceae</taxon>
        <taxon>Clostridium</taxon>
    </lineage>
</organism>
<gene>
    <name evidence="7" type="ORF">BS101_01185</name>
</gene>
<dbReference type="InterPro" id="IPR000209">
    <property type="entry name" value="Peptidase_S8/S53_dom"/>
</dbReference>
<feature type="active site" description="Charge relay system" evidence="5">
    <location>
        <position position="344"/>
    </location>
</feature>
<keyword evidence="3 5" id="KW-0378">Hydrolase</keyword>
<sequence length="399" mass="44061">MFSIKNKLETNLKISLDKGLYKNYRVIIKCTSLPEAIEKKIKTYSGNIIHSISMINCICAILTPRSINRIIEFPQVSFITNDYFALLCGEKGVLASNGITFQGRYKLTGKDVCIGLVDSGTYPHADLLSPKNKIKKFIDLIGNYKYPYDDNGHGTFISGIICGNGIQSKGMYRGIAEGSSIYSVKAFNSLGKGYISDILFSLQLLIQESINENIKVICLPLELEMADYFILSLFEKLFEEAVKLNIAVVVPTGHRGNSEGSIRGIATLRNCITVAGMDTTYKVPKPYKYSSCGPINKTEKPDLAAACVNICSINTNTSYISERNGMKLYPKILEKPYTCYSGTSCAAGYISGVCSLMYQNNPSLTFKDLISLLKVCCNSLDIPKYYQGSGMLDLEKLLP</sequence>
<reference evidence="7 8" key="1">
    <citation type="submission" date="2016-12" db="EMBL/GenBank/DDBJ databases">
        <title>Complete genome sequence of Clostridium kluyveri JZZ isolated from the pit mud of a Chinese flavor liquor-making factory.</title>
        <authorList>
            <person name="Wang Y."/>
        </authorList>
    </citation>
    <scope>NUCLEOTIDE SEQUENCE [LARGE SCALE GENOMIC DNA]</scope>
    <source>
        <strain evidence="7 8">JZZ</strain>
    </source>
</reference>
<dbReference type="InterPro" id="IPR015500">
    <property type="entry name" value="Peptidase_S8_subtilisin-rel"/>
</dbReference>
<comment type="similarity">
    <text evidence="1 5">Belongs to the peptidase S8 family.</text>
</comment>
<dbReference type="AlphaFoldDB" id="A0A1L5F3A5"/>
<dbReference type="Gene3D" id="3.40.50.200">
    <property type="entry name" value="Peptidase S8/S53 domain"/>
    <property type="match status" value="1"/>
</dbReference>
<feature type="active site" description="Charge relay system" evidence="5">
    <location>
        <position position="118"/>
    </location>
</feature>
<accession>A0A1L5F3A5</accession>
<evidence type="ECO:0000259" key="6">
    <source>
        <dbReference type="Pfam" id="PF00082"/>
    </source>
</evidence>
<keyword evidence="4 5" id="KW-0720">Serine protease</keyword>
<dbReference type="InterPro" id="IPR050131">
    <property type="entry name" value="Peptidase_S8_subtilisin-like"/>
</dbReference>
<dbReference type="SUPFAM" id="SSF52743">
    <property type="entry name" value="Subtilisin-like"/>
    <property type="match status" value="1"/>
</dbReference>
<dbReference type="EMBL" id="CP018335">
    <property type="protein sequence ID" value="APM37467.1"/>
    <property type="molecule type" value="Genomic_DNA"/>
</dbReference>
<evidence type="ECO:0000256" key="5">
    <source>
        <dbReference type="PROSITE-ProRule" id="PRU01240"/>
    </source>
</evidence>
<feature type="domain" description="Peptidase S8/S53" evidence="6">
    <location>
        <begin position="109"/>
        <end position="372"/>
    </location>
</feature>